<evidence type="ECO:0000256" key="4">
    <source>
        <dbReference type="ARBA" id="ARBA00023163"/>
    </source>
</evidence>
<dbReference type="InterPro" id="IPR036388">
    <property type="entry name" value="WH-like_DNA-bd_sf"/>
</dbReference>
<dbReference type="InterPro" id="IPR000847">
    <property type="entry name" value="LysR_HTH_N"/>
</dbReference>
<proteinExistence type="inferred from homology"/>
<organism evidence="5 6">
    <name type="scientific">Cupriavidus plantarum</name>
    <dbReference type="NCBI Taxonomy" id="942865"/>
    <lineage>
        <taxon>Bacteria</taxon>
        <taxon>Pseudomonadati</taxon>
        <taxon>Pseudomonadota</taxon>
        <taxon>Betaproteobacteria</taxon>
        <taxon>Burkholderiales</taxon>
        <taxon>Burkholderiaceae</taxon>
        <taxon>Cupriavidus</taxon>
    </lineage>
</organism>
<dbReference type="InterPro" id="IPR005119">
    <property type="entry name" value="LysR_subst-bd"/>
</dbReference>
<dbReference type="Gene3D" id="3.40.190.290">
    <property type="match status" value="1"/>
</dbReference>
<dbReference type="PANTHER" id="PTHR30537:SF68">
    <property type="entry name" value="TRANSCRIPTIONAL REGULATOR-RELATED"/>
    <property type="match status" value="1"/>
</dbReference>
<gene>
    <name evidence="5" type="ORF">C7419_104137</name>
</gene>
<keyword evidence="4" id="KW-0804">Transcription</keyword>
<dbReference type="Gene3D" id="1.10.10.10">
    <property type="entry name" value="Winged helix-like DNA-binding domain superfamily/Winged helix DNA-binding domain"/>
    <property type="match status" value="1"/>
</dbReference>
<comment type="similarity">
    <text evidence="1">Belongs to the LysR transcriptional regulatory family.</text>
</comment>
<name>A0A316EM09_9BURK</name>
<dbReference type="EMBL" id="QGGT01000004">
    <property type="protein sequence ID" value="PWK33462.1"/>
    <property type="molecule type" value="Genomic_DNA"/>
</dbReference>
<evidence type="ECO:0000256" key="3">
    <source>
        <dbReference type="ARBA" id="ARBA00023125"/>
    </source>
</evidence>
<dbReference type="SUPFAM" id="SSF53850">
    <property type="entry name" value="Periplasmic binding protein-like II"/>
    <property type="match status" value="1"/>
</dbReference>
<dbReference type="CDD" id="cd08422">
    <property type="entry name" value="PBP2_CrgA_like"/>
    <property type="match status" value="1"/>
</dbReference>
<evidence type="ECO:0000313" key="5">
    <source>
        <dbReference type="EMBL" id="PWK33462.1"/>
    </source>
</evidence>
<dbReference type="PANTHER" id="PTHR30537">
    <property type="entry name" value="HTH-TYPE TRANSCRIPTIONAL REGULATOR"/>
    <property type="match status" value="1"/>
</dbReference>
<dbReference type="GO" id="GO:0043565">
    <property type="term" value="F:sequence-specific DNA binding"/>
    <property type="evidence" value="ECO:0007669"/>
    <property type="project" value="TreeGrafter"/>
</dbReference>
<evidence type="ECO:0000256" key="1">
    <source>
        <dbReference type="ARBA" id="ARBA00009437"/>
    </source>
</evidence>
<dbReference type="GO" id="GO:0006351">
    <property type="term" value="P:DNA-templated transcription"/>
    <property type="evidence" value="ECO:0007669"/>
    <property type="project" value="TreeGrafter"/>
</dbReference>
<dbReference type="Pfam" id="PF03466">
    <property type="entry name" value="LysR_substrate"/>
    <property type="match status" value="1"/>
</dbReference>
<evidence type="ECO:0000313" key="6">
    <source>
        <dbReference type="Proteomes" id="UP000245754"/>
    </source>
</evidence>
<dbReference type="GO" id="GO:0003700">
    <property type="term" value="F:DNA-binding transcription factor activity"/>
    <property type="evidence" value="ECO:0007669"/>
    <property type="project" value="InterPro"/>
</dbReference>
<dbReference type="Pfam" id="PF00126">
    <property type="entry name" value="HTH_1"/>
    <property type="match status" value="1"/>
</dbReference>
<sequence length="362" mass="39367">MKSIDWKDWEIFCRVVEGGGFTQGAELAEVPKSSASAAVARLEGQLGIRLFERTTRRVRVTQRGQQLYERVAPLFGELREISAEAASVSAEVSGTLRIATPYEVGSQHLSPSLSRLLKLHPSLRVQLDVSWDQPDLIRHGYDLAFVMTDTGLHDSSFASKRVVLIERAFYAAPSLIRERGLPRVPQDLEGWPTLGSIDDGRWEFLRDGVEMHTMEVEPRICTHNAEVRLKGAIDGLGVARLSPRFVQEQLGHGQLVRVLPNYMSSPLKVYVLMPARKLMPASVRAFLDVLEETLGVPDGRKPIPRTLLGAAPKWATLTAGSLGLPDGLADAGAGIHVAGGIDGAVVPPPDGTPPIVTLDDGV</sequence>
<dbReference type="Proteomes" id="UP000245754">
    <property type="component" value="Unassembled WGS sequence"/>
</dbReference>
<keyword evidence="6" id="KW-1185">Reference proteome</keyword>
<comment type="caution">
    <text evidence="5">The sequence shown here is derived from an EMBL/GenBank/DDBJ whole genome shotgun (WGS) entry which is preliminary data.</text>
</comment>
<dbReference type="InterPro" id="IPR036390">
    <property type="entry name" value="WH_DNA-bd_sf"/>
</dbReference>
<dbReference type="PROSITE" id="PS50931">
    <property type="entry name" value="HTH_LYSR"/>
    <property type="match status" value="1"/>
</dbReference>
<dbReference type="OrthoDB" id="8680424at2"/>
<dbReference type="AlphaFoldDB" id="A0A316EM09"/>
<dbReference type="RefSeq" id="WP_109584573.1">
    <property type="nucleotide sequence ID" value="NZ_JACBYU010000005.1"/>
</dbReference>
<evidence type="ECO:0000256" key="2">
    <source>
        <dbReference type="ARBA" id="ARBA00023015"/>
    </source>
</evidence>
<keyword evidence="3" id="KW-0238">DNA-binding</keyword>
<keyword evidence="2" id="KW-0805">Transcription regulation</keyword>
<dbReference type="InterPro" id="IPR058163">
    <property type="entry name" value="LysR-type_TF_proteobact-type"/>
</dbReference>
<dbReference type="FunFam" id="1.10.10.10:FF:000001">
    <property type="entry name" value="LysR family transcriptional regulator"/>
    <property type="match status" value="1"/>
</dbReference>
<protein>
    <submittedName>
        <fullName evidence="5">LysR family transcriptional regulator</fullName>
    </submittedName>
</protein>
<dbReference type="SUPFAM" id="SSF46785">
    <property type="entry name" value="Winged helix' DNA-binding domain"/>
    <property type="match status" value="1"/>
</dbReference>
<accession>A0A316EM09</accession>
<reference evidence="5 6" key="1">
    <citation type="submission" date="2018-05" db="EMBL/GenBank/DDBJ databases">
        <title>Genomic Encyclopedia of Type Strains, Phase IV (KMG-V): Genome sequencing to study the core and pangenomes of soil and plant-associated prokaryotes.</title>
        <authorList>
            <person name="Whitman W."/>
        </authorList>
    </citation>
    <scope>NUCLEOTIDE SEQUENCE [LARGE SCALE GENOMIC DNA]</scope>
    <source>
        <strain evidence="5 6">SLV-132</strain>
    </source>
</reference>